<dbReference type="PANTHER" id="PTHR43065:SF46">
    <property type="entry name" value="C4-DICARBOXYLATE TRANSPORT SENSOR PROTEIN DCTB"/>
    <property type="match status" value="1"/>
</dbReference>
<dbReference type="Gene3D" id="3.30.565.10">
    <property type="entry name" value="Histidine kinase-like ATPase, C-terminal domain"/>
    <property type="match status" value="1"/>
</dbReference>
<dbReference type="Pfam" id="PF02518">
    <property type="entry name" value="HATPase_c"/>
    <property type="match status" value="1"/>
</dbReference>
<keyword evidence="6" id="KW-0472">Membrane</keyword>
<organism evidence="9 10">
    <name type="scientific">Psychrosphaera algicola</name>
    <dbReference type="NCBI Taxonomy" id="3023714"/>
    <lineage>
        <taxon>Bacteria</taxon>
        <taxon>Pseudomonadati</taxon>
        <taxon>Pseudomonadota</taxon>
        <taxon>Gammaproteobacteria</taxon>
        <taxon>Alteromonadales</taxon>
        <taxon>Pseudoalteromonadaceae</taxon>
        <taxon>Psychrosphaera</taxon>
    </lineage>
</organism>
<dbReference type="PROSITE" id="PS50109">
    <property type="entry name" value="HIS_KIN"/>
    <property type="match status" value="1"/>
</dbReference>
<keyword evidence="3" id="KW-0418">Kinase</keyword>
<dbReference type="PANTHER" id="PTHR43065">
    <property type="entry name" value="SENSOR HISTIDINE KINASE"/>
    <property type="match status" value="1"/>
</dbReference>
<evidence type="ECO:0000259" key="8">
    <source>
        <dbReference type="PROSITE" id="PS50112"/>
    </source>
</evidence>
<sequence>MPRSIGEWKNMGFKRFSILIGLRTALIMLNLLAMTYLIYQPGYHAATVMATLILVLQCYSIVKFTTRTNAELVRFLDAAKHADYSQRFDLSALGAGFAELGAAFADILQKFQAGRQQQEEKLRHLKAVIEHVPVPLISIKQNGQLTIWNNAARRLFGKARIVRIEDLDQFGPEFVFNLTSMKAGERRLVTFQADNMTQQLSVSMTEVIVAQGQERLLSLQDIQNELDASQLQAWQDLVKVLTHEIMNSITPVASLAKTAVDLVSDTKQQVGDQPEIQSHLDDISSAVTTVARRSEGLMKFVGSYRKLTRLPPPVKTPITINELFSQVIEIARQEQAHCHFEFIIAVVPAALKVEADRAMLEQVLINLVKNAQQATQHVEHPQINLSAGLNRRGHVVIDISDNGFGIDDEMKAKIFIPFYTTKKKDLG</sequence>
<dbReference type="InterPro" id="IPR000014">
    <property type="entry name" value="PAS"/>
</dbReference>
<gene>
    <name evidence="9" type="ORF">PN838_23995</name>
</gene>
<dbReference type="EMBL" id="JAQOMS010000002">
    <property type="protein sequence ID" value="MDC2891248.1"/>
    <property type="molecule type" value="Genomic_DNA"/>
</dbReference>
<evidence type="ECO:0000256" key="1">
    <source>
        <dbReference type="ARBA" id="ARBA00022679"/>
    </source>
</evidence>
<dbReference type="Gene3D" id="3.30.450.20">
    <property type="entry name" value="PAS domain"/>
    <property type="match status" value="1"/>
</dbReference>
<evidence type="ECO:0000313" key="9">
    <source>
        <dbReference type="EMBL" id="MDC2891248.1"/>
    </source>
</evidence>
<keyword evidence="10" id="KW-1185">Reference proteome</keyword>
<dbReference type="GO" id="GO:0005524">
    <property type="term" value="F:ATP binding"/>
    <property type="evidence" value="ECO:0007669"/>
    <property type="project" value="UniProtKB-KW"/>
</dbReference>
<dbReference type="Proteomes" id="UP001528411">
    <property type="component" value="Unassembled WGS sequence"/>
</dbReference>
<dbReference type="InterPro" id="IPR003594">
    <property type="entry name" value="HATPase_dom"/>
</dbReference>
<dbReference type="InterPro" id="IPR035965">
    <property type="entry name" value="PAS-like_dom_sf"/>
</dbReference>
<protein>
    <submittedName>
        <fullName evidence="9">ATP-binding protein</fullName>
    </submittedName>
</protein>
<feature type="transmembrane region" description="Helical" evidence="6">
    <location>
        <begin position="45"/>
        <end position="62"/>
    </location>
</feature>
<dbReference type="InterPro" id="IPR005467">
    <property type="entry name" value="His_kinase_dom"/>
</dbReference>
<evidence type="ECO:0000313" key="10">
    <source>
        <dbReference type="Proteomes" id="UP001528411"/>
    </source>
</evidence>
<name>A0ABT5FJ67_9GAMM</name>
<dbReference type="SUPFAM" id="SSF55785">
    <property type="entry name" value="PYP-like sensor domain (PAS domain)"/>
    <property type="match status" value="1"/>
</dbReference>
<feature type="transmembrane region" description="Helical" evidence="6">
    <location>
        <begin position="20"/>
        <end position="39"/>
    </location>
</feature>
<keyword evidence="1" id="KW-0808">Transferase</keyword>
<evidence type="ECO:0000256" key="4">
    <source>
        <dbReference type="ARBA" id="ARBA00022840"/>
    </source>
</evidence>
<keyword evidence="6" id="KW-1133">Transmembrane helix</keyword>
<dbReference type="PROSITE" id="PS50112">
    <property type="entry name" value="PAS"/>
    <property type="match status" value="1"/>
</dbReference>
<evidence type="ECO:0000256" key="3">
    <source>
        <dbReference type="ARBA" id="ARBA00022777"/>
    </source>
</evidence>
<proteinExistence type="predicted"/>
<evidence type="ECO:0000256" key="6">
    <source>
        <dbReference type="SAM" id="Phobius"/>
    </source>
</evidence>
<evidence type="ECO:0000259" key="7">
    <source>
        <dbReference type="PROSITE" id="PS50109"/>
    </source>
</evidence>
<feature type="domain" description="Histidine kinase" evidence="7">
    <location>
        <begin position="240"/>
        <end position="427"/>
    </location>
</feature>
<accession>A0ABT5FJ67</accession>
<keyword evidence="4 9" id="KW-0067">ATP-binding</keyword>
<keyword evidence="6" id="KW-0812">Transmembrane</keyword>
<dbReference type="SUPFAM" id="SSF55874">
    <property type="entry name" value="ATPase domain of HSP90 chaperone/DNA topoisomerase II/histidine kinase"/>
    <property type="match status" value="1"/>
</dbReference>
<comment type="caution">
    <text evidence="9">The sequence shown here is derived from an EMBL/GenBank/DDBJ whole genome shotgun (WGS) entry which is preliminary data.</text>
</comment>
<reference evidence="9 10" key="1">
    <citation type="submission" date="2023-01" db="EMBL/GenBank/DDBJ databases">
        <title>Psychrosphaera sp. nov., isolated from marine algae.</title>
        <authorList>
            <person name="Bayburt H."/>
            <person name="Choi B.J."/>
            <person name="Kim J.M."/>
            <person name="Choi D.G."/>
            <person name="Jeon C.O."/>
        </authorList>
    </citation>
    <scope>NUCLEOTIDE SEQUENCE [LARGE SCALE GENOMIC DNA]</scope>
    <source>
        <strain evidence="9 10">G1-22</strain>
    </source>
</reference>
<feature type="domain" description="PAS" evidence="8">
    <location>
        <begin position="121"/>
        <end position="157"/>
    </location>
</feature>
<evidence type="ECO:0000256" key="5">
    <source>
        <dbReference type="ARBA" id="ARBA00023012"/>
    </source>
</evidence>
<dbReference type="InterPro" id="IPR036890">
    <property type="entry name" value="HATPase_C_sf"/>
</dbReference>
<keyword evidence="2" id="KW-0547">Nucleotide-binding</keyword>
<evidence type="ECO:0000256" key="2">
    <source>
        <dbReference type="ARBA" id="ARBA00022741"/>
    </source>
</evidence>
<keyword evidence="5" id="KW-0902">Two-component regulatory system</keyword>